<dbReference type="Pfam" id="PF00584">
    <property type="entry name" value="SecE"/>
    <property type="match status" value="1"/>
</dbReference>
<sequence length="117" mass="13020">MELLPIFIFYFKRRIVAEEKHTVPAAARPTGKRQATGAQAPVKAKPARSKDTGEMSTRNPLIFLKQVGEELRKVIWPTSRQMVTYSIVVILFLIVMVVLVWGVDTLAGLGIQQVLGS</sequence>
<keyword evidence="2 9" id="KW-0813">Transport</keyword>
<evidence type="ECO:0000256" key="1">
    <source>
        <dbReference type="ARBA" id="ARBA00004370"/>
    </source>
</evidence>
<dbReference type="GO" id="GO:0043952">
    <property type="term" value="P:protein transport by the Sec complex"/>
    <property type="evidence" value="ECO:0007669"/>
    <property type="project" value="UniProtKB-UniRule"/>
</dbReference>
<dbReference type="NCBIfam" id="TIGR00964">
    <property type="entry name" value="secE_bact"/>
    <property type="match status" value="1"/>
</dbReference>
<evidence type="ECO:0000256" key="8">
    <source>
        <dbReference type="ARBA" id="ARBA00023136"/>
    </source>
</evidence>
<dbReference type="PANTHER" id="PTHR33910:SF1">
    <property type="entry name" value="PROTEIN TRANSLOCASE SUBUNIT SECE"/>
    <property type="match status" value="1"/>
</dbReference>
<dbReference type="HAMAP" id="MF_00422">
    <property type="entry name" value="SecE"/>
    <property type="match status" value="1"/>
</dbReference>
<dbReference type="EMBL" id="CP006841">
    <property type="protein sequence ID" value="ALA66669.1"/>
    <property type="molecule type" value="Genomic_DNA"/>
</dbReference>
<evidence type="ECO:0000256" key="5">
    <source>
        <dbReference type="ARBA" id="ARBA00022927"/>
    </source>
</evidence>
<proteinExistence type="inferred from homology"/>
<dbReference type="GO" id="GO:0009306">
    <property type="term" value="P:protein secretion"/>
    <property type="evidence" value="ECO:0007669"/>
    <property type="project" value="UniProtKB-UniRule"/>
</dbReference>
<dbReference type="KEGG" id="clw:CLAC_01805"/>
<dbReference type="PANTHER" id="PTHR33910">
    <property type="entry name" value="PROTEIN TRANSLOCASE SUBUNIT SECE"/>
    <property type="match status" value="1"/>
</dbReference>
<evidence type="ECO:0000313" key="11">
    <source>
        <dbReference type="EMBL" id="ALA66669.1"/>
    </source>
</evidence>
<dbReference type="GO" id="GO:0065002">
    <property type="term" value="P:intracellular protein transmembrane transport"/>
    <property type="evidence" value="ECO:0007669"/>
    <property type="project" value="UniProtKB-UniRule"/>
</dbReference>
<feature type="transmembrane region" description="Helical" evidence="9">
    <location>
        <begin position="82"/>
        <end position="103"/>
    </location>
</feature>
<dbReference type="GO" id="GO:0005886">
    <property type="term" value="C:plasma membrane"/>
    <property type="evidence" value="ECO:0007669"/>
    <property type="project" value="UniProtKB-SubCell"/>
</dbReference>
<protein>
    <recommendedName>
        <fullName evidence="9">Protein translocase subunit SecE</fullName>
    </recommendedName>
</protein>
<organism evidence="11 12">
    <name type="scientific">Corynebacterium lactis RW2-5</name>
    <dbReference type="NCBI Taxonomy" id="1408189"/>
    <lineage>
        <taxon>Bacteria</taxon>
        <taxon>Bacillati</taxon>
        <taxon>Actinomycetota</taxon>
        <taxon>Actinomycetes</taxon>
        <taxon>Mycobacteriales</taxon>
        <taxon>Corynebacteriaceae</taxon>
        <taxon>Corynebacterium</taxon>
    </lineage>
</organism>
<dbReference type="Proteomes" id="UP000058446">
    <property type="component" value="Chromosome"/>
</dbReference>
<dbReference type="InterPro" id="IPR038379">
    <property type="entry name" value="SecE_sf"/>
</dbReference>
<feature type="region of interest" description="Disordered" evidence="10">
    <location>
        <begin position="26"/>
        <end position="55"/>
    </location>
</feature>
<gene>
    <name evidence="9" type="primary">secE</name>
    <name evidence="11" type="ORF">CLAC_01805</name>
</gene>
<evidence type="ECO:0000256" key="2">
    <source>
        <dbReference type="ARBA" id="ARBA00022448"/>
    </source>
</evidence>
<comment type="subunit">
    <text evidence="9">Component of the Sec protein translocase complex. Heterotrimer consisting of SecY, SecE and SecG subunits. The heterotrimers can form oligomers, although 1 heterotrimer is thought to be able to translocate proteins. Interacts with the ribosome. Interacts with SecDF, and other proteins may be involved. Interacts with SecA.</text>
</comment>
<dbReference type="AlphaFoldDB" id="A0A0K2GXZ8"/>
<evidence type="ECO:0000256" key="10">
    <source>
        <dbReference type="SAM" id="MobiDB-lite"/>
    </source>
</evidence>
<accession>A0A0K2GXZ8</accession>
<dbReference type="GO" id="GO:0006605">
    <property type="term" value="P:protein targeting"/>
    <property type="evidence" value="ECO:0007669"/>
    <property type="project" value="UniProtKB-UniRule"/>
</dbReference>
<evidence type="ECO:0000256" key="3">
    <source>
        <dbReference type="ARBA" id="ARBA00022475"/>
    </source>
</evidence>
<keyword evidence="5 9" id="KW-0653">Protein transport</keyword>
<keyword evidence="3 9" id="KW-1003">Cell membrane</keyword>
<keyword evidence="12" id="KW-1185">Reference proteome</keyword>
<dbReference type="Gene3D" id="1.20.5.1030">
    <property type="entry name" value="Preprotein translocase secy subunit"/>
    <property type="match status" value="1"/>
</dbReference>
<evidence type="ECO:0000256" key="9">
    <source>
        <dbReference type="HAMAP-Rule" id="MF_00422"/>
    </source>
</evidence>
<dbReference type="InterPro" id="IPR005807">
    <property type="entry name" value="SecE_bac"/>
</dbReference>
<evidence type="ECO:0000256" key="4">
    <source>
        <dbReference type="ARBA" id="ARBA00022692"/>
    </source>
</evidence>
<comment type="function">
    <text evidence="9">Essential subunit of the Sec protein translocation channel SecYEG. Clamps together the 2 halves of SecY. May contact the channel plug during translocation.</text>
</comment>
<dbReference type="PATRIC" id="fig|1408189.4.peg.356"/>
<keyword evidence="7 9" id="KW-0811">Translocation</keyword>
<reference evidence="11 12" key="1">
    <citation type="submission" date="2013-10" db="EMBL/GenBank/DDBJ databases">
        <title>Complete genome sequence of Corynebacterium lactis DSM 45799(T), isolated from raw cow milk.</title>
        <authorList>
            <person name="Ruckert C."/>
            <person name="Albersmeier A."/>
            <person name="Lipski A."/>
            <person name="Kalinowski J."/>
        </authorList>
    </citation>
    <scope>NUCLEOTIDE SEQUENCE [LARGE SCALE GENOMIC DNA]</scope>
    <source>
        <strain evidence="11 12">RW2-5</strain>
    </source>
</reference>
<keyword evidence="4 9" id="KW-0812">Transmembrane</keyword>
<evidence type="ECO:0000256" key="7">
    <source>
        <dbReference type="ARBA" id="ARBA00023010"/>
    </source>
</evidence>
<dbReference type="PROSITE" id="PS01067">
    <property type="entry name" value="SECE_SEC61G"/>
    <property type="match status" value="1"/>
</dbReference>
<keyword evidence="8 9" id="KW-0472">Membrane</keyword>
<dbReference type="STRING" id="1408189.CLAC_01805"/>
<dbReference type="InterPro" id="IPR001901">
    <property type="entry name" value="Translocase_SecE/Sec61-g"/>
</dbReference>
<evidence type="ECO:0000256" key="6">
    <source>
        <dbReference type="ARBA" id="ARBA00022989"/>
    </source>
</evidence>
<keyword evidence="6 9" id="KW-1133">Transmembrane helix</keyword>
<dbReference type="GO" id="GO:0008320">
    <property type="term" value="F:protein transmembrane transporter activity"/>
    <property type="evidence" value="ECO:0007669"/>
    <property type="project" value="UniProtKB-UniRule"/>
</dbReference>
<evidence type="ECO:0000313" key="12">
    <source>
        <dbReference type="Proteomes" id="UP000058446"/>
    </source>
</evidence>
<comment type="similarity">
    <text evidence="9">Belongs to the SecE/SEC61-gamma family.</text>
</comment>
<comment type="subcellular location">
    <subcellularLocation>
        <location evidence="9">Cell membrane</location>
        <topology evidence="9">Single-pass membrane protein</topology>
    </subcellularLocation>
    <subcellularLocation>
        <location evidence="1">Membrane</location>
    </subcellularLocation>
</comment>
<name>A0A0K2GXZ8_9CORY</name>